<keyword evidence="10" id="KW-0408">Iron</keyword>
<evidence type="ECO:0000256" key="10">
    <source>
        <dbReference type="ARBA" id="ARBA00023004"/>
    </source>
</evidence>
<evidence type="ECO:0000256" key="7">
    <source>
        <dbReference type="ARBA" id="ARBA00022654"/>
    </source>
</evidence>
<dbReference type="SUPFAM" id="SSF63411">
    <property type="entry name" value="LuxS/MPP-like metallohydrolase"/>
    <property type="match status" value="1"/>
</dbReference>
<dbReference type="InterPro" id="IPR011249">
    <property type="entry name" value="Metalloenz_LuxS/M16"/>
</dbReference>
<evidence type="ECO:0000256" key="12">
    <source>
        <dbReference type="ARBA" id="ARBA00024654"/>
    </source>
</evidence>
<evidence type="ECO:0000313" key="15">
    <source>
        <dbReference type="EMBL" id="KEZ91945.1"/>
    </source>
</evidence>
<reference evidence="15 16" key="1">
    <citation type="submission" date="2014-07" db="EMBL/GenBank/DDBJ databases">
        <title>Draft genome of Clostridium celerecrescens 152B isolated from sediments associated with methane hydrate from Krishna Godavari basin.</title>
        <authorList>
            <person name="Honkalas V.S."/>
            <person name="Dabir A.P."/>
            <person name="Arora P."/>
            <person name="Dhakephalkar P.K."/>
        </authorList>
    </citation>
    <scope>NUCLEOTIDE SEQUENCE [LARGE SCALE GENOMIC DNA]</scope>
    <source>
        <strain evidence="15 16">152B</strain>
    </source>
</reference>
<dbReference type="EC" id="4.4.1.21" evidence="5"/>
<keyword evidence="16" id="KW-1185">Reference proteome</keyword>
<evidence type="ECO:0000256" key="4">
    <source>
        <dbReference type="ARBA" id="ARBA00011738"/>
    </source>
</evidence>
<evidence type="ECO:0000256" key="14">
    <source>
        <dbReference type="ARBA" id="ARBA00031777"/>
    </source>
</evidence>
<keyword evidence="9" id="KW-0071">Autoinducer synthesis</keyword>
<evidence type="ECO:0000256" key="13">
    <source>
        <dbReference type="ARBA" id="ARBA00030600"/>
    </source>
</evidence>
<protein>
    <recommendedName>
        <fullName evidence="6">S-ribosylhomocysteine lyase</fullName>
        <ecNumber evidence="5">4.4.1.21</ecNumber>
    </recommendedName>
    <alternativeName>
        <fullName evidence="13">AI-2 synthesis protein</fullName>
    </alternativeName>
    <alternativeName>
        <fullName evidence="14">Autoinducer-2 production protein LuxS</fullName>
    </alternativeName>
</protein>
<evidence type="ECO:0000256" key="1">
    <source>
        <dbReference type="ARBA" id="ARBA00000297"/>
    </source>
</evidence>
<evidence type="ECO:0000256" key="3">
    <source>
        <dbReference type="ARBA" id="ARBA00007311"/>
    </source>
</evidence>
<evidence type="ECO:0000256" key="5">
    <source>
        <dbReference type="ARBA" id="ARBA00012240"/>
    </source>
</evidence>
<evidence type="ECO:0000256" key="2">
    <source>
        <dbReference type="ARBA" id="ARBA00001962"/>
    </source>
</evidence>
<keyword evidence="8" id="KW-0479">Metal-binding</keyword>
<dbReference type="RefSeq" id="WP_038276872.1">
    <property type="nucleotide sequence ID" value="NZ_JPME01000001.1"/>
</dbReference>
<name>A0A084JSL1_9FIRM</name>
<dbReference type="PANTHER" id="PTHR35799:SF1">
    <property type="entry name" value="S-RIBOSYLHOMOCYSTEINE LYASE"/>
    <property type="match status" value="1"/>
</dbReference>
<sequence length="160" mass="18115">MEKITSFTINHLKLLPGIYVSRKDQAGDSVITTFDIRMTRPNFEPVMNTAEIHTIEHLGATFLRNHEFFSSRILYFGPMGCRTGFYLLLSGDYKSGDIVPLITEMYEFMRDFEGEVPGAAARDCGNFLDMNLGMAKYLAGKFLESVLYGIDDDQLIYPEG</sequence>
<dbReference type="NCBIfam" id="NF002604">
    <property type="entry name" value="PRK02260.1-4"/>
    <property type="match status" value="1"/>
</dbReference>
<dbReference type="Gene3D" id="3.30.1360.80">
    <property type="entry name" value="S-ribosylhomocysteinase (LuxS)"/>
    <property type="match status" value="1"/>
</dbReference>
<dbReference type="GO" id="GO:0043768">
    <property type="term" value="F:S-ribosylhomocysteine lyase activity"/>
    <property type="evidence" value="ECO:0007669"/>
    <property type="project" value="UniProtKB-EC"/>
</dbReference>
<dbReference type="InterPro" id="IPR003815">
    <property type="entry name" value="S-ribosylhomocysteinase"/>
</dbReference>
<dbReference type="EMBL" id="JPME01000001">
    <property type="protein sequence ID" value="KEZ91945.1"/>
    <property type="molecule type" value="Genomic_DNA"/>
</dbReference>
<organism evidence="15 16">
    <name type="scientific">Lacrimispora celerecrescens</name>
    <dbReference type="NCBI Taxonomy" id="29354"/>
    <lineage>
        <taxon>Bacteria</taxon>
        <taxon>Bacillati</taxon>
        <taxon>Bacillota</taxon>
        <taxon>Clostridia</taxon>
        <taxon>Lachnospirales</taxon>
        <taxon>Lachnospiraceae</taxon>
        <taxon>Lacrimispora</taxon>
    </lineage>
</organism>
<dbReference type="Proteomes" id="UP000028525">
    <property type="component" value="Unassembled WGS sequence"/>
</dbReference>
<dbReference type="GO" id="GO:0005506">
    <property type="term" value="F:iron ion binding"/>
    <property type="evidence" value="ECO:0007669"/>
    <property type="project" value="InterPro"/>
</dbReference>
<comment type="function">
    <text evidence="12">Involved in the synthesis of autoinducer 2 (AI-2) which is secreted by bacteria and is used to communicate both the cell density and the metabolic potential of the environment. The regulation of gene expression in response to changes in cell density is called quorum sensing. Catalyzes the transformation of S-ribosylhomocysteine (RHC) to homocysteine (HC) and 4,5-dihydroxy-2,3-pentadione (DPD).</text>
</comment>
<keyword evidence="7" id="KW-0673">Quorum sensing</keyword>
<gene>
    <name evidence="15" type="ORF">IO98_00080</name>
</gene>
<evidence type="ECO:0000256" key="8">
    <source>
        <dbReference type="ARBA" id="ARBA00022723"/>
    </source>
</evidence>
<comment type="cofactor">
    <cofactor evidence="2">
        <name>Fe cation</name>
        <dbReference type="ChEBI" id="CHEBI:24875"/>
    </cofactor>
</comment>
<dbReference type="PRINTS" id="PR01487">
    <property type="entry name" value="LUXSPROTEIN"/>
</dbReference>
<dbReference type="InterPro" id="IPR037005">
    <property type="entry name" value="LuxS_sf"/>
</dbReference>
<dbReference type="PANTHER" id="PTHR35799">
    <property type="entry name" value="S-RIBOSYLHOMOCYSTEINE LYASE"/>
    <property type="match status" value="1"/>
</dbReference>
<dbReference type="Pfam" id="PF02664">
    <property type="entry name" value="LuxS"/>
    <property type="match status" value="1"/>
</dbReference>
<dbReference type="GO" id="GO:0009372">
    <property type="term" value="P:quorum sensing"/>
    <property type="evidence" value="ECO:0007669"/>
    <property type="project" value="UniProtKB-KW"/>
</dbReference>
<comment type="subunit">
    <text evidence="4">Homodimer.</text>
</comment>
<evidence type="ECO:0000256" key="9">
    <source>
        <dbReference type="ARBA" id="ARBA00022929"/>
    </source>
</evidence>
<evidence type="ECO:0000256" key="11">
    <source>
        <dbReference type="ARBA" id="ARBA00023239"/>
    </source>
</evidence>
<proteinExistence type="inferred from homology"/>
<evidence type="ECO:0000313" key="16">
    <source>
        <dbReference type="Proteomes" id="UP000028525"/>
    </source>
</evidence>
<keyword evidence="11" id="KW-0456">Lyase</keyword>
<comment type="similarity">
    <text evidence="3">Belongs to the LuxS family.</text>
</comment>
<dbReference type="AlphaFoldDB" id="A0A084JSL1"/>
<dbReference type="OrthoDB" id="9788129at2"/>
<accession>A0A084JSL1</accession>
<comment type="caution">
    <text evidence="15">The sequence shown here is derived from an EMBL/GenBank/DDBJ whole genome shotgun (WGS) entry which is preliminary data.</text>
</comment>
<comment type="catalytic activity">
    <reaction evidence="1">
        <text>S-(5-deoxy-D-ribos-5-yl)-L-homocysteine = (S)-4,5-dihydroxypentane-2,3-dione + L-homocysteine</text>
        <dbReference type="Rhea" id="RHEA:17753"/>
        <dbReference type="ChEBI" id="CHEBI:29484"/>
        <dbReference type="ChEBI" id="CHEBI:58195"/>
        <dbReference type="ChEBI" id="CHEBI:58199"/>
        <dbReference type="EC" id="4.4.1.21"/>
    </reaction>
</comment>
<evidence type="ECO:0000256" key="6">
    <source>
        <dbReference type="ARBA" id="ARBA00015130"/>
    </source>
</evidence>
<dbReference type="STRING" id="29354.IO98_00080"/>